<organism evidence="5 6">
    <name type="scientific">Actinopolyspora mortivallis</name>
    <dbReference type="NCBI Taxonomy" id="33906"/>
    <lineage>
        <taxon>Bacteria</taxon>
        <taxon>Bacillati</taxon>
        <taxon>Actinomycetota</taxon>
        <taxon>Actinomycetes</taxon>
        <taxon>Actinopolysporales</taxon>
        <taxon>Actinopolysporaceae</taxon>
        <taxon>Actinopolyspora</taxon>
    </lineage>
</organism>
<evidence type="ECO:0000256" key="4">
    <source>
        <dbReference type="ARBA" id="ARBA00023136"/>
    </source>
</evidence>
<evidence type="ECO:0000313" key="6">
    <source>
        <dbReference type="Proteomes" id="UP000239352"/>
    </source>
</evidence>
<evidence type="ECO:0000256" key="2">
    <source>
        <dbReference type="ARBA" id="ARBA00023034"/>
    </source>
</evidence>
<comment type="subcellular location">
    <subcellularLocation>
        <location evidence="1">Golgi apparatus membrane</location>
        <topology evidence="1">Peripheral membrane protein</topology>
        <orientation evidence="1">Cytoplasmic side</orientation>
    </subcellularLocation>
</comment>
<sequence>MSDSVLGDHVALIADDLLLLLLGDGSGRPVVNGSERDTAIAGAVMLELIGSGKVEITGSEEAPERIEIVVVDRSTTGDEVLDQALSRLPEKPVKLRKAVQRSAASDRDAVLKRMIRKGKISREDMSLFGVTRVRSWPPAYGKHVETFAERLREVLVDGDEPEERTALLVELLWASGATHAVVGGDRARVERRAARIAERDWSGSAVGLSIRGVRSVMVAAIAAAGGAAAGG</sequence>
<dbReference type="Gene3D" id="1.10.3630.10">
    <property type="entry name" value="yeast vps74-n-term truncation variant domain like"/>
    <property type="match status" value="1"/>
</dbReference>
<dbReference type="InterPro" id="IPR008628">
    <property type="entry name" value="GPP34-like"/>
</dbReference>
<keyword evidence="2" id="KW-0333">Golgi apparatus</keyword>
<dbReference type="Proteomes" id="UP000239352">
    <property type="component" value="Unassembled WGS sequence"/>
</dbReference>
<dbReference type="AlphaFoldDB" id="A0A2T0GSE5"/>
<dbReference type="RefSeq" id="WP_106115022.1">
    <property type="nucleotide sequence ID" value="NZ_PVSR01000044.1"/>
</dbReference>
<gene>
    <name evidence="5" type="ORF">CEP50_17495</name>
</gene>
<dbReference type="GO" id="GO:0012505">
    <property type="term" value="C:endomembrane system"/>
    <property type="evidence" value="ECO:0007669"/>
    <property type="project" value="UniProtKB-ARBA"/>
</dbReference>
<evidence type="ECO:0000256" key="3">
    <source>
        <dbReference type="ARBA" id="ARBA00023121"/>
    </source>
</evidence>
<name>A0A2T0GSE5_ACTMO</name>
<keyword evidence="4" id="KW-0472">Membrane</keyword>
<comment type="caution">
    <text evidence="5">The sequence shown here is derived from an EMBL/GenBank/DDBJ whole genome shotgun (WGS) entry which is preliminary data.</text>
</comment>
<evidence type="ECO:0008006" key="7">
    <source>
        <dbReference type="Google" id="ProtNLM"/>
    </source>
</evidence>
<evidence type="ECO:0000256" key="1">
    <source>
        <dbReference type="ARBA" id="ARBA00004255"/>
    </source>
</evidence>
<dbReference type="InterPro" id="IPR038261">
    <property type="entry name" value="GPP34-like_sf"/>
</dbReference>
<dbReference type="EMBL" id="PVSR01000044">
    <property type="protein sequence ID" value="PRW62036.1"/>
    <property type="molecule type" value="Genomic_DNA"/>
</dbReference>
<proteinExistence type="predicted"/>
<dbReference type="GO" id="GO:0070273">
    <property type="term" value="F:phosphatidylinositol-4-phosphate binding"/>
    <property type="evidence" value="ECO:0007669"/>
    <property type="project" value="InterPro"/>
</dbReference>
<dbReference type="GO" id="GO:0005737">
    <property type="term" value="C:cytoplasm"/>
    <property type="evidence" value="ECO:0007669"/>
    <property type="project" value="UniProtKB-ARBA"/>
</dbReference>
<dbReference type="InParanoid" id="A0A2T0GSE5"/>
<protein>
    <recommendedName>
        <fullName evidence="7">GPP34 family phosphoprotein</fullName>
    </recommendedName>
</protein>
<accession>A0A2T0GSE5</accession>
<keyword evidence="6" id="KW-1185">Reference proteome</keyword>
<keyword evidence="3" id="KW-0446">Lipid-binding</keyword>
<dbReference type="Pfam" id="PF05719">
    <property type="entry name" value="GPP34"/>
    <property type="match status" value="1"/>
</dbReference>
<evidence type="ECO:0000313" key="5">
    <source>
        <dbReference type="EMBL" id="PRW62036.1"/>
    </source>
</evidence>
<reference evidence="5 6" key="1">
    <citation type="submission" date="2018-03" db="EMBL/GenBank/DDBJ databases">
        <title>Actinopolyspora mortivallis from Sahara, screening for active biomolecules.</title>
        <authorList>
            <person name="Selama O."/>
            <person name="Wellington E.M.H."/>
            <person name="Hacene H."/>
        </authorList>
    </citation>
    <scope>NUCLEOTIDE SEQUENCE [LARGE SCALE GENOMIC DNA]</scope>
    <source>
        <strain evidence="5 6">M5A</strain>
    </source>
</reference>